<name>A0A6J8EPZ9_MYTCO</name>
<dbReference type="AlphaFoldDB" id="A0A6J8EPZ9"/>
<protein>
    <submittedName>
        <fullName evidence="1">Uncharacterized protein</fullName>
    </submittedName>
</protein>
<reference evidence="1 2" key="1">
    <citation type="submission" date="2020-06" db="EMBL/GenBank/DDBJ databases">
        <authorList>
            <person name="Li R."/>
            <person name="Bekaert M."/>
        </authorList>
    </citation>
    <scope>NUCLEOTIDE SEQUENCE [LARGE SCALE GENOMIC DNA]</scope>
    <source>
        <strain evidence="2">wild</strain>
    </source>
</reference>
<gene>
    <name evidence="1" type="ORF">MCOR_54516</name>
</gene>
<dbReference type="Proteomes" id="UP000507470">
    <property type="component" value="Unassembled WGS sequence"/>
</dbReference>
<sequence>MSSIQERKFFLQLWRFMTGPAIDVIQFYFEVKILNNTTFETFLNDPNNIHQLFHQYLPTIPCCKCATPSLASARKRGCLILQQFDKLYDNSGLPQPNHENMTGSKILQHCLCKYSAKCSVTVDELDITLFYTIVQHCCPSKMNFMWRKNIKDVRNFLAHVANGQVKKADFEDNWKSLNNATLGFAGEISNKCKKMTQEVILEIDNSSIEGLKEKLKKSNEDLIKMLDALNGIKQTTVDEYKKTVELINNKER</sequence>
<dbReference type="EMBL" id="CACVKT020009598">
    <property type="protein sequence ID" value="CAC5422467.1"/>
    <property type="molecule type" value="Genomic_DNA"/>
</dbReference>
<evidence type="ECO:0000313" key="1">
    <source>
        <dbReference type="EMBL" id="CAC5422467.1"/>
    </source>
</evidence>
<accession>A0A6J8EPZ9</accession>
<organism evidence="1 2">
    <name type="scientific">Mytilus coruscus</name>
    <name type="common">Sea mussel</name>
    <dbReference type="NCBI Taxonomy" id="42192"/>
    <lineage>
        <taxon>Eukaryota</taxon>
        <taxon>Metazoa</taxon>
        <taxon>Spiralia</taxon>
        <taxon>Lophotrochozoa</taxon>
        <taxon>Mollusca</taxon>
        <taxon>Bivalvia</taxon>
        <taxon>Autobranchia</taxon>
        <taxon>Pteriomorphia</taxon>
        <taxon>Mytilida</taxon>
        <taxon>Mytiloidea</taxon>
        <taxon>Mytilidae</taxon>
        <taxon>Mytilinae</taxon>
        <taxon>Mytilus</taxon>
    </lineage>
</organism>
<evidence type="ECO:0000313" key="2">
    <source>
        <dbReference type="Proteomes" id="UP000507470"/>
    </source>
</evidence>
<keyword evidence="2" id="KW-1185">Reference proteome</keyword>
<proteinExistence type="predicted"/>
<dbReference type="OrthoDB" id="6191532at2759"/>